<evidence type="ECO:0000313" key="6">
    <source>
        <dbReference type="EMBL" id="MDC7716489.1"/>
    </source>
</evidence>
<dbReference type="RefSeq" id="WP_272750898.1">
    <property type="nucleotide sequence ID" value="NZ_JAQQLF010000005.1"/>
</dbReference>
<accession>A0ABT5IV85</accession>
<organism evidence="6 7">
    <name type="scientific">Vogesella aquatica</name>
    <dbReference type="NCBI Taxonomy" id="2984206"/>
    <lineage>
        <taxon>Bacteria</taxon>
        <taxon>Pseudomonadati</taxon>
        <taxon>Pseudomonadota</taxon>
        <taxon>Betaproteobacteria</taxon>
        <taxon>Neisseriales</taxon>
        <taxon>Chromobacteriaceae</taxon>
        <taxon>Vogesella</taxon>
    </lineage>
</organism>
<dbReference type="Pfam" id="PF00126">
    <property type="entry name" value="HTH_1"/>
    <property type="match status" value="1"/>
</dbReference>
<dbReference type="InterPro" id="IPR036390">
    <property type="entry name" value="WH_DNA-bd_sf"/>
</dbReference>
<comment type="similarity">
    <text evidence="1">Belongs to the LysR transcriptional regulatory family.</text>
</comment>
<dbReference type="NCBIfam" id="NF008095">
    <property type="entry name" value="PRK10837.1"/>
    <property type="match status" value="1"/>
</dbReference>
<evidence type="ECO:0000259" key="5">
    <source>
        <dbReference type="PROSITE" id="PS50931"/>
    </source>
</evidence>
<evidence type="ECO:0000256" key="2">
    <source>
        <dbReference type="ARBA" id="ARBA00023015"/>
    </source>
</evidence>
<gene>
    <name evidence="6" type="ORF">PQU95_04565</name>
</gene>
<keyword evidence="4" id="KW-0804">Transcription</keyword>
<keyword evidence="3" id="KW-0238">DNA-binding</keyword>
<proteinExistence type="inferred from homology"/>
<dbReference type="SUPFAM" id="SSF46785">
    <property type="entry name" value="Winged helix' DNA-binding domain"/>
    <property type="match status" value="1"/>
</dbReference>
<dbReference type="InterPro" id="IPR000847">
    <property type="entry name" value="LysR_HTH_N"/>
</dbReference>
<keyword evidence="2" id="KW-0805">Transcription regulation</keyword>
<name>A0ABT5IV85_9NEIS</name>
<evidence type="ECO:0000256" key="4">
    <source>
        <dbReference type="ARBA" id="ARBA00023163"/>
    </source>
</evidence>
<reference evidence="6 7" key="1">
    <citation type="submission" date="2023-01" db="EMBL/GenBank/DDBJ databases">
        <title>Novel species of the genus Vogesella isolated from rivers.</title>
        <authorList>
            <person name="Lu H."/>
        </authorList>
    </citation>
    <scope>NUCLEOTIDE SEQUENCE [LARGE SCALE GENOMIC DNA]</scope>
    <source>
        <strain evidence="6 7">DC21W</strain>
    </source>
</reference>
<dbReference type="SUPFAM" id="SSF53850">
    <property type="entry name" value="Periplasmic binding protein-like II"/>
    <property type="match status" value="1"/>
</dbReference>
<evidence type="ECO:0000256" key="1">
    <source>
        <dbReference type="ARBA" id="ARBA00009437"/>
    </source>
</evidence>
<comment type="caution">
    <text evidence="6">The sequence shown here is derived from an EMBL/GenBank/DDBJ whole genome shotgun (WGS) entry which is preliminary data.</text>
</comment>
<dbReference type="Gene3D" id="3.40.190.290">
    <property type="match status" value="1"/>
</dbReference>
<dbReference type="Pfam" id="PF03466">
    <property type="entry name" value="LysR_substrate"/>
    <property type="match status" value="1"/>
</dbReference>
<dbReference type="PANTHER" id="PTHR30126:SF94">
    <property type="entry name" value="LYSR FAMILY TRANSCRIPTIONAL REGULATOR"/>
    <property type="match status" value="1"/>
</dbReference>
<evidence type="ECO:0000313" key="7">
    <source>
        <dbReference type="Proteomes" id="UP001219956"/>
    </source>
</evidence>
<protein>
    <submittedName>
        <fullName evidence="6">LysR family transcriptional regulator</fullName>
    </submittedName>
</protein>
<dbReference type="InterPro" id="IPR005119">
    <property type="entry name" value="LysR_subst-bd"/>
</dbReference>
<sequence length="296" mass="31595">MALKLSLRELEVFAAVAACESVTRAAAEVALSQSAASQALAQLELALGVPLFDRIGRGLQLNEHGRTLLPRARALLDEAAALQDLFGEAALSLRLGASTTIANYLLPQRLAALRQRWPQCRVSLQVANTRDIVAAVAALQADFGLIEGPCHHPALHSQPWQQDELLVFAAANHPLAGRQVSLAELAAAPWLLREAGSGTREEVERVLLPHLGSLNVEMELGDSEAIKRAVAAGLGVSCLSRRVVAELLDSGALVPLQTALPPLQRTLWCVRHRDKAPGSSMRAFLQLDDLPPASGT</sequence>
<evidence type="ECO:0000256" key="3">
    <source>
        <dbReference type="ARBA" id="ARBA00023125"/>
    </source>
</evidence>
<dbReference type="Gene3D" id="1.10.10.10">
    <property type="entry name" value="Winged helix-like DNA-binding domain superfamily/Winged helix DNA-binding domain"/>
    <property type="match status" value="1"/>
</dbReference>
<feature type="domain" description="HTH lysR-type" evidence="5">
    <location>
        <begin position="5"/>
        <end position="62"/>
    </location>
</feature>
<dbReference type="CDD" id="cd08420">
    <property type="entry name" value="PBP2_CysL_like"/>
    <property type="match status" value="1"/>
</dbReference>
<dbReference type="Proteomes" id="UP001219956">
    <property type="component" value="Unassembled WGS sequence"/>
</dbReference>
<keyword evidence="7" id="KW-1185">Reference proteome</keyword>
<dbReference type="InterPro" id="IPR036388">
    <property type="entry name" value="WH-like_DNA-bd_sf"/>
</dbReference>
<dbReference type="PROSITE" id="PS50931">
    <property type="entry name" value="HTH_LYSR"/>
    <property type="match status" value="1"/>
</dbReference>
<dbReference type="PRINTS" id="PR00039">
    <property type="entry name" value="HTHLYSR"/>
</dbReference>
<dbReference type="EMBL" id="JAQQLF010000005">
    <property type="protein sequence ID" value="MDC7716489.1"/>
    <property type="molecule type" value="Genomic_DNA"/>
</dbReference>
<dbReference type="PANTHER" id="PTHR30126">
    <property type="entry name" value="HTH-TYPE TRANSCRIPTIONAL REGULATOR"/>
    <property type="match status" value="1"/>
</dbReference>